<dbReference type="EMBL" id="PGCL01000001">
    <property type="protein sequence ID" value="TAJ45570.1"/>
    <property type="molecule type" value="Genomic_DNA"/>
</dbReference>
<organism evidence="1 2">
    <name type="scientific">Methanofollis fontis</name>
    <dbReference type="NCBI Taxonomy" id="2052832"/>
    <lineage>
        <taxon>Archaea</taxon>
        <taxon>Methanobacteriati</taxon>
        <taxon>Methanobacteriota</taxon>
        <taxon>Stenosarchaea group</taxon>
        <taxon>Methanomicrobia</taxon>
        <taxon>Methanomicrobiales</taxon>
        <taxon>Methanomicrobiaceae</taxon>
        <taxon>Methanofollis</taxon>
    </lineage>
</organism>
<dbReference type="Proteomes" id="UP000292580">
    <property type="component" value="Unassembled WGS sequence"/>
</dbReference>
<dbReference type="RefSeq" id="WP_130645932.1">
    <property type="nucleotide sequence ID" value="NZ_PGCL01000001.1"/>
</dbReference>
<reference evidence="1 2" key="1">
    <citation type="submission" date="2017-11" db="EMBL/GenBank/DDBJ databases">
        <title>Isolation and Characterization of Methanofollis Species from Methane Seep Offshore SW Taiwan.</title>
        <authorList>
            <person name="Teng N.-H."/>
            <person name="Lai M.-C."/>
            <person name="Chen S.-C."/>
        </authorList>
    </citation>
    <scope>NUCLEOTIDE SEQUENCE [LARGE SCALE GENOMIC DNA]</scope>
    <source>
        <strain evidence="1 2">FWC-SCC2</strain>
    </source>
</reference>
<gene>
    <name evidence="1" type="ORF">CUJ86_02260</name>
</gene>
<name>A0A483CWJ1_9EURY</name>
<comment type="caution">
    <text evidence="1">The sequence shown here is derived from an EMBL/GenBank/DDBJ whole genome shotgun (WGS) entry which is preliminary data.</text>
</comment>
<proteinExistence type="predicted"/>
<keyword evidence="2" id="KW-1185">Reference proteome</keyword>
<evidence type="ECO:0000313" key="2">
    <source>
        <dbReference type="Proteomes" id="UP000292580"/>
    </source>
</evidence>
<protein>
    <submittedName>
        <fullName evidence="1">Uncharacterized protein</fullName>
    </submittedName>
</protein>
<sequence length="225" mass="24325">MADLPPDLCREIDRLLADVDLAAAYQDYRWKADSWMGGFPGIRTLEWTLSNAARQNRLGYLHAMNVAIWGGLPDPLGIRCERILDLPLYANGAPAPALAENADALMEGLQGQIRGFGPVYCSKMLRFAVPSVFGALDTPLVRAFGADGGICRLIDLRAEPSDPGDWPAAFRTWTLVLHRIAGTLNAGGIECPHPASMIASGLREPGVWLPADVGMALFSRASRRG</sequence>
<dbReference type="AlphaFoldDB" id="A0A483CWJ1"/>
<dbReference type="OrthoDB" id="105956at2157"/>
<accession>A0A483CWJ1</accession>
<evidence type="ECO:0000313" key="1">
    <source>
        <dbReference type="EMBL" id="TAJ45570.1"/>
    </source>
</evidence>